<sequence length="543" mass="55628">MNSSLRWLVMMMGASSAVAQLISTPDPAIGVDDQSTQVTLPFETVSSGTGIADPVLGLLPSLPIDGDESDGSPTQNTVIAVPTSESTPVNPEEESLLTSIATPTGGNAPVVNPVAGGSTGITTATGEYATGINTGSSEITTAITGSTPRNGTLEASRSGNSGTKDSYATTTESGATPSGTDSADDPGESGDSGSGSGDKSDGGTKDDDGDDDDDEADDGDNDEADDGDDNEADDGDDDEDETDDGNDDEGNDDDEAGSDNGSNDKDGSDSGSSDSGNSQNSAGGFSTTFGSITLIAGATAAQTSASATGTPSTVISIAHRQENGLAWSSSLSSFTASGVTAMMSLRNLVSFALTLATLFLFISSVSANIPTNTPTGECKPITWKAKERHDAPSHSWPARPKPTPSVPQKKKPYEAGDINCRYWANTHEHVNYDSCKKLVQRYRIDVETFFKLNPILDPDCGNIRPYTLYCVAGSRIVLPVFATRVPAPATKSTLPTANVVLLTMDSASVLANGVGAAVRGVNAVPAQVIAARGSVSLASVRTR</sequence>
<comment type="caution">
    <text evidence="5">The sequence shown here is derived from an EMBL/GenBank/DDBJ whole genome shotgun (WGS) entry which is preliminary data.</text>
</comment>
<name>A0A9P5LFX4_9HYPO</name>
<evidence type="ECO:0000256" key="1">
    <source>
        <dbReference type="ARBA" id="ARBA00044955"/>
    </source>
</evidence>
<dbReference type="InterPro" id="IPR018392">
    <property type="entry name" value="LysM"/>
</dbReference>
<evidence type="ECO:0000256" key="2">
    <source>
        <dbReference type="SAM" id="MobiDB-lite"/>
    </source>
</evidence>
<feature type="compositionally biased region" description="Acidic residues" evidence="2">
    <location>
        <begin position="207"/>
        <end position="257"/>
    </location>
</feature>
<feature type="region of interest" description="Disordered" evidence="2">
    <location>
        <begin position="389"/>
        <end position="412"/>
    </location>
</feature>
<comment type="similarity">
    <text evidence="1">Belongs to the secreted LysM effector family.</text>
</comment>
<feature type="compositionally biased region" description="Low complexity" evidence="2">
    <location>
        <begin position="269"/>
        <end position="284"/>
    </location>
</feature>
<feature type="chain" id="PRO_5040150685" description="LysM domain-containing protein" evidence="3">
    <location>
        <begin position="20"/>
        <end position="543"/>
    </location>
</feature>
<reference evidence="5" key="1">
    <citation type="submission" date="2020-03" db="EMBL/GenBank/DDBJ databases">
        <title>Draft Genome Sequence of Cylindrodendrum hubeiense.</title>
        <authorList>
            <person name="Buettner E."/>
            <person name="Kellner H."/>
        </authorList>
    </citation>
    <scope>NUCLEOTIDE SEQUENCE</scope>
    <source>
        <strain evidence="5">IHI 201604</strain>
    </source>
</reference>
<dbReference type="InterPro" id="IPR036779">
    <property type="entry name" value="LysM_dom_sf"/>
</dbReference>
<feature type="region of interest" description="Disordered" evidence="2">
    <location>
        <begin position="139"/>
        <end position="284"/>
    </location>
</feature>
<dbReference type="PROSITE" id="PS51782">
    <property type="entry name" value="LYSM"/>
    <property type="match status" value="1"/>
</dbReference>
<accession>A0A9P5LFX4</accession>
<dbReference type="AlphaFoldDB" id="A0A9P5LFX4"/>
<evidence type="ECO:0000256" key="3">
    <source>
        <dbReference type="SAM" id="SignalP"/>
    </source>
</evidence>
<evidence type="ECO:0000259" key="4">
    <source>
        <dbReference type="PROSITE" id="PS51782"/>
    </source>
</evidence>
<gene>
    <name evidence="5" type="ORF">G7Z17_g5725</name>
</gene>
<dbReference type="Gene3D" id="3.10.350.10">
    <property type="entry name" value="LysM domain"/>
    <property type="match status" value="1"/>
</dbReference>
<dbReference type="PANTHER" id="PTHR48209:SF2">
    <property type="entry name" value="FI24008P1"/>
    <property type="match status" value="1"/>
</dbReference>
<feature type="domain" description="LysM" evidence="4">
    <location>
        <begin position="425"/>
        <end position="471"/>
    </location>
</feature>
<feature type="compositionally biased region" description="Polar residues" evidence="2">
    <location>
        <begin position="139"/>
        <end position="180"/>
    </location>
</feature>
<keyword evidence="3" id="KW-0732">Signal</keyword>
<dbReference type="EMBL" id="JAANBB010000098">
    <property type="protein sequence ID" value="KAF7550465.1"/>
    <property type="molecule type" value="Genomic_DNA"/>
</dbReference>
<dbReference type="OrthoDB" id="4846743at2759"/>
<dbReference type="CDD" id="cd00118">
    <property type="entry name" value="LysM"/>
    <property type="match status" value="1"/>
</dbReference>
<feature type="signal peptide" evidence="3">
    <location>
        <begin position="1"/>
        <end position="19"/>
    </location>
</feature>
<dbReference type="Proteomes" id="UP000722485">
    <property type="component" value="Unassembled WGS sequence"/>
</dbReference>
<protein>
    <recommendedName>
        <fullName evidence="4">LysM domain-containing protein</fullName>
    </recommendedName>
</protein>
<dbReference type="PANTHER" id="PTHR48209">
    <property type="entry name" value="AGL056WP"/>
    <property type="match status" value="1"/>
</dbReference>
<keyword evidence="6" id="KW-1185">Reference proteome</keyword>
<evidence type="ECO:0000313" key="5">
    <source>
        <dbReference type="EMBL" id="KAF7550465.1"/>
    </source>
</evidence>
<evidence type="ECO:0000313" key="6">
    <source>
        <dbReference type="Proteomes" id="UP000722485"/>
    </source>
</evidence>
<proteinExistence type="inferred from homology"/>
<organism evidence="5 6">
    <name type="scientific">Cylindrodendrum hubeiense</name>
    <dbReference type="NCBI Taxonomy" id="595255"/>
    <lineage>
        <taxon>Eukaryota</taxon>
        <taxon>Fungi</taxon>
        <taxon>Dikarya</taxon>
        <taxon>Ascomycota</taxon>
        <taxon>Pezizomycotina</taxon>
        <taxon>Sordariomycetes</taxon>
        <taxon>Hypocreomycetidae</taxon>
        <taxon>Hypocreales</taxon>
        <taxon>Nectriaceae</taxon>
        <taxon>Cylindrodendrum</taxon>
    </lineage>
</organism>